<keyword evidence="1 3" id="KW-0378">Hydrolase</keyword>
<dbReference type="AlphaFoldDB" id="A0A5P1X462"/>
<evidence type="ECO:0000259" key="2">
    <source>
        <dbReference type="Pfam" id="PF20434"/>
    </source>
</evidence>
<dbReference type="InterPro" id="IPR029058">
    <property type="entry name" value="AB_hydrolase_fold"/>
</dbReference>
<gene>
    <name evidence="3" type="ORF">F0161_04935</name>
</gene>
<dbReference type="OrthoDB" id="9815425at2"/>
<dbReference type="GO" id="GO:0016787">
    <property type="term" value="F:hydrolase activity"/>
    <property type="evidence" value="ECO:0007669"/>
    <property type="project" value="UniProtKB-KW"/>
</dbReference>
<dbReference type="InterPro" id="IPR049492">
    <property type="entry name" value="BD-FAE-like_dom"/>
</dbReference>
<evidence type="ECO:0000313" key="4">
    <source>
        <dbReference type="Proteomes" id="UP000325295"/>
    </source>
</evidence>
<reference evidence="3 4" key="1">
    <citation type="submission" date="2019-09" db="EMBL/GenBank/DDBJ databases">
        <title>Complete Genome Sequence of Lactobacillus nenjiangensis SH-Y15, isolated from sauerkraut.</title>
        <authorList>
            <person name="Yang H."/>
        </authorList>
    </citation>
    <scope>NUCLEOTIDE SEQUENCE [LARGE SCALE GENOMIC DNA]</scope>
    <source>
        <strain evidence="3 4">SH-Y15</strain>
    </source>
</reference>
<dbReference type="Pfam" id="PF20434">
    <property type="entry name" value="BD-FAE"/>
    <property type="match status" value="1"/>
</dbReference>
<evidence type="ECO:0000313" key="3">
    <source>
        <dbReference type="EMBL" id="QER67261.1"/>
    </source>
</evidence>
<name>A0A5P1X462_9LACO</name>
<sequence>MEIEKDIIYDAANRLTTDIYYPTTNTARGAVIDIHGGGWFRGDKSKDADLGQKFAELGYLTFVPNYLFTPNAYYPAPLVDMDTLYQWIKKSDYQFDHDNIAAFGSSAGGNMSVEMAIKYGIPAISWSGILDIDDWLARHQDVVPKQDQTQNFNGASAEINQSVKDDSFYKWFVTNYFNGRTDQFVEATPYHRVNQKTGPIFLANSLDEFVPNTGVLKMSDKLAANQIVHAVRFVAGTKHAKGYMNEVFDEAALFLSKWF</sequence>
<dbReference type="PANTHER" id="PTHR48081">
    <property type="entry name" value="AB HYDROLASE SUPERFAMILY PROTEIN C4A8.06C"/>
    <property type="match status" value="1"/>
</dbReference>
<protein>
    <submittedName>
        <fullName evidence="3">Alpha/beta hydrolase</fullName>
    </submittedName>
</protein>
<keyword evidence="4" id="KW-1185">Reference proteome</keyword>
<dbReference type="InterPro" id="IPR050300">
    <property type="entry name" value="GDXG_lipolytic_enzyme"/>
</dbReference>
<dbReference type="Proteomes" id="UP000325295">
    <property type="component" value="Chromosome"/>
</dbReference>
<dbReference type="EMBL" id="CP043939">
    <property type="protein sequence ID" value="QER67261.1"/>
    <property type="molecule type" value="Genomic_DNA"/>
</dbReference>
<evidence type="ECO:0000256" key="1">
    <source>
        <dbReference type="ARBA" id="ARBA00022801"/>
    </source>
</evidence>
<dbReference type="SUPFAM" id="SSF53474">
    <property type="entry name" value="alpha/beta-Hydrolases"/>
    <property type="match status" value="1"/>
</dbReference>
<accession>A0A5P1X462</accession>
<proteinExistence type="predicted"/>
<dbReference type="KEGG" id="lnn:F0161_04935"/>
<organism evidence="3 4">
    <name type="scientific">Paucilactobacillus nenjiangensis</name>
    <dbReference type="NCBI Taxonomy" id="1296540"/>
    <lineage>
        <taxon>Bacteria</taxon>
        <taxon>Bacillati</taxon>
        <taxon>Bacillota</taxon>
        <taxon>Bacilli</taxon>
        <taxon>Lactobacillales</taxon>
        <taxon>Lactobacillaceae</taxon>
        <taxon>Paucilactobacillus</taxon>
    </lineage>
</organism>
<feature type="domain" description="BD-FAE-like" evidence="2">
    <location>
        <begin position="18"/>
        <end position="221"/>
    </location>
</feature>
<dbReference type="RefSeq" id="WP_150203896.1">
    <property type="nucleotide sequence ID" value="NZ_CP043939.1"/>
</dbReference>
<dbReference type="Gene3D" id="3.40.50.1820">
    <property type="entry name" value="alpha/beta hydrolase"/>
    <property type="match status" value="1"/>
</dbReference>